<reference evidence="2" key="1">
    <citation type="journal article" date="2013" name="J. Plant Res.">
        <title>Effect of fungi and light on seed germination of three Opuntia species from semiarid lands of central Mexico.</title>
        <authorList>
            <person name="Delgado-Sanchez P."/>
            <person name="Jimenez-Bremont J.F."/>
            <person name="Guerrero-Gonzalez Mde L."/>
            <person name="Flores J."/>
        </authorList>
    </citation>
    <scope>NUCLEOTIDE SEQUENCE</scope>
    <source>
        <tissue evidence="2">Cladode</tissue>
    </source>
</reference>
<dbReference type="AlphaFoldDB" id="A0A7C9DB17"/>
<accession>A0A7C9DB17</accession>
<proteinExistence type="predicted"/>
<feature type="compositionally biased region" description="Acidic residues" evidence="1">
    <location>
        <begin position="14"/>
        <end position="23"/>
    </location>
</feature>
<evidence type="ECO:0000313" key="2">
    <source>
        <dbReference type="EMBL" id="MBA4634704.1"/>
    </source>
</evidence>
<reference evidence="2" key="2">
    <citation type="submission" date="2020-07" db="EMBL/GenBank/DDBJ databases">
        <authorList>
            <person name="Vera ALvarez R."/>
            <person name="Arias-Moreno D.M."/>
            <person name="Jimenez-Jacinto V."/>
            <person name="Jimenez-Bremont J.F."/>
            <person name="Swaminathan K."/>
            <person name="Moose S.P."/>
            <person name="Guerrero-Gonzalez M.L."/>
            <person name="Marino-Ramirez L."/>
            <person name="Landsman D."/>
            <person name="Rodriguez-Kessler M."/>
            <person name="Delgado-Sanchez P."/>
        </authorList>
    </citation>
    <scope>NUCLEOTIDE SEQUENCE</scope>
    <source>
        <tissue evidence="2">Cladode</tissue>
    </source>
</reference>
<evidence type="ECO:0000256" key="1">
    <source>
        <dbReference type="SAM" id="MobiDB-lite"/>
    </source>
</evidence>
<sequence>MERPNRSDIHLSKEEEETIEEETREYFDELAPKRHSKPQRSEHSSHYVDANTRSDIIPELAEFQRLENDPQKLDYNNGNQAAEEFVETDYYKDLNCVDKQHHTTGTGFITMEDNGNENGKNYSIEPDLGIIHHDSCKGNPATNEWIPSGDNEIKFVSQKPYRSDN</sequence>
<feature type="region of interest" description="Disordered" evidence="1">
    <location>
        <begin position="1"/>
        <end position="53"/>
    </location>
</feature>
<dbReference type="PANTHER" id="PTHR34686:SF5">
    <property type="entry name" value="OS05G0451300 PROTEIN"/>
    <property type="match status" value="1"/>
</dbReference>
<organism evidence="2">
    <name type="scientific">Opuntia streptacantha</name>
    <name type="common">Prickly pear cactus</name>
    <name type="synonym">Opuntia cardona</name>
    <dbReference type="NCBI Taxonomy" id="393608"/>
    <lineage>
        <taxon>Eukaryota</taxon>
        <taxon>Viridiplantae</taxon>
        <taxon>Streptophyta</taxon>
        <taxon>Embryophyta</taxon>
        <taxon>Tracheophyta</taxon>
        <taxon>Spermatophyta</taxon>
        <taxon>Magnoliopsida</taxon>
        <taxon>eudicotyledons</taxon>
        <taxon>Gunneridae</taxon>
        <taxon>Pentapetalae</taxon>
        <taxon>Caryophyllales</taxon>
        <taxon>Cactineae</taxon>
        <taxon>Cactaceae</taxon>
        <taxon>Opuntioideae</taxon>
        <taxon>Opuntia</taxon>
    </lineage>
</organism>
<name>A0A7C9DB17_OPUST</name>
<evidence type="ECO:0008006" key="3">
    <source>
        <dbReference type="Google" id="ProtNLM"/>
    </source>
</evidence>
<feature type="compositionally biased region" description="Basic and acidic residues" evidence="1">
    <location>
        <begin position="1"/>
        <end position="13"/>
    </location>
</feature>
<dbReference type="EMBL" id="GISG01092133">
    <property type="protein sequence ID" value="MBA4634704.1"/>
    <property type="molecule type" value="Transcribed_RNA"/>
</dbReference>
<protein>
    <recommendedName>
        <fullName evidence="3">Maternal effect embryo arrest 59</fullName>
    </recommendedName>
</protein>
<dbReference type="PANTHER" id="PTHR34686">
    <property type="entry name" value="MATERNAL EFFECT EMBRYO ARREST PROTEIN"/>
    <property type="match status" value="1"/>
</dbReference>